<dbReference type="Pfam" id="PF05746">
    <property type="entry name" value="DALR_1"/>
    <property type="match status" value="1"/>
</dbReference>
<dbReference type="SUPFAM" id="SSF52374">
    <property type="entry name" value="Nucleotidylyl transferase"/>
    <property type="match status" value="1"/>
</dbReference>
<keyword evidence="4 10" id="KW-0547">Nucleotide-binding</keyword>
<name>A0ABQ7I185_9MICR</name>
<dbReference type="Pfam" id="PF00750">
    <property type="entry name" value="tRNA-synt_1d"/>
    <property type="match status" value="1"/>
</dbReference>
<accession>A0ABQ7I185</accession>
<dbReference type="PROSITE" id="PS00178">
    <property type="entry name" value="AA_TRNA_LIGASE_I"/>
    <property type="match status" value="1"/>
</dbReference>
<evidence type="ECO:0000256" key="8">
    <source>
        <dbReference type="ARBA" id="ARBA00033033"/>
    </source>
</evidence>
<dbReference type="PANTHER" id="PTHR11956:SF11">
    <property type="entry name" value="ARGININE--TRNA LIGASE, MITOCHONDRIAL-RELATED"/>
    <property type="match status" value="1"/>
</dbReference>
<dbReference type="InterPro" id="IPR036695">
    <property type="entry name" value="Arg-tRNA-synth_N_sf"/>
</dbReference>
<evidence type="ECO:0000256" key="1">
    <source>
        <dbReference type="ARBA" id="ARBA00005594"/>
    </source>
</evidence>
<evidence type="ECO:0000256" key="6">
    <source>
        <dbReference type="ARBA" id="ARBA00022917"/>
    </source>
</evidence>
<keyword evidence="6 10" id="KW-0648">Protein biosynthesis</keyword>
<proteinExistence type="inferred from homology"/>
<comment type="similarity">
    <text evidence="1 10">Belongs to the class-I aminoacyl-tRNA synthetase family.</text>
</comment>
<organism evidence="12 13">
    <name type="scientific">Astathelohania contejeani</name>
    <dbReference type="NCBI Taxonomy" id="164912"/>
    <lineage>
        <taxon>Eukaryota</taxon>
        <taxon>Fungi</taxon>
        <taxon>Fungi incertae sedis</taxon>
        <taxon>Microsporidia</taxon>
        <taxon>Astathelohaniidae</taxon>
        <taxon>Astathelohania</taxon>
    </lineage>
</organism>
<evidence type="ECO:0000256" key="3">
    <source>
        <dbReference type="ARBA" id="ARBA00022598"/>
    </source>
</evidence>
<dbReference type="SMART" id="SM00836">
    <property type="entry name" value="DALR_1"/>
    <property type="match status" value="1"/>
</dbReference>
<evidence type="ECO:0000256" key="5">
    <source>
        <dbReference type="ARBA" id="ARBA00022840"/>
    </source>
</evidence>
<dbReference type="PRINTS" id="PR01038">
    <property type="entry name" value="TRNASYNTHARG"/>
</dbReference>
<dbReference type="InterPro" id="IPR014729">
    <property type="entry name" value="Rossmann-like_a/b/a_fold"/>
</dbReference>
<comment type="catalytic activity">
    <reaction evidence="9">
        <text>tRNA(Arg) + L-arginine + ATP = L-arginyl-tRNA(Arg) + AMP + diphosphate</text>
        <dbReference type="Rhea" id="RHEA:20301"/>
        <dbReference type="Rhea" id="RHEA-COMP:9658"/>
        <dbReference type="Rhea" id="RHEA-COMP:9673"/>
        <dbReference type="ChEBI" id="CHEBI:30616"/>
        <dbReference type="ChEBI" id="CHEBI:32682"/>
        <dbReference type="ChEBI" id="CHEBI:33019"/>
        <dbReference type="ChEBI" id="CHEBI:78442"/>
        <dbReference type="ChEBI" id="CHEBI:78513"/>
        <dbReference type="ChEBI" id="CHEBI:456215"/>
        <dbReference type="EC" id="6.1.1.19"/>
    </reaction>
</comment>
<evidence type="ECO:0000256" key="2">
    <source>
        <dbReference type="ARBA" id="ARBA00012837"/>
    </source>
</evidence>
<dbReference type="SUPFAM" id="SSF55190">
    <property type="entry name" value="Arginyl-tRNA synthetase (ArgRS), N-terminal 'additional' domain"/>
    <property type="match status" value="1"/>
</dbReference>
<dbReference type="Gene3D" id="3.40.50.620">
    <property type="entry name" value="HUPs"/>
    <property type="match status" value="1"/>
</dbReference>
<keyword evidence="13" id="KW-1185">Reference proteome</keyword>
<dbReference type="NCBIfam" id="TIGR00456">
    <property type="entry name" value="argS"/>
    <property type="match status" value="1"/>
</dbReference>
<protein>
    <recommendedName>
        <fullName evidence="2">arginine--tRNA ligase</fullName>
        <ecNumber evidence="2">6.1.1.19</ecNumber>
    </recommendedName>
    <alternativeName>
        <fullName evidence="8">Arginyl-tRNA synthetase</fullName>
    </alternativeName>
</protein>
<keyword evidence="3 10" id="KW-0436">Ligase</keyword>
<comment type="caution">
    <text evidence="12">The sequence shown here is derived from an EMBL/GenBank/DDBJ whole genome shotgun (WGS) entry which is preliminary data.</text>
</comment>
<dbReference type="InterPro" id="IPR008909">
    <property type="entry name" value="DALR_anticod-bd"/>
</dbReference>
<evidence type="ECO:0000259" key="11">
    <source>
        <dbReference type="SMART" id="SM00836"/>
    </source>
</evidence>
<dbReference type="Gene3D" id="1.10.730.10">
    <property type="entry name" value="Isoleucyl-tRNA Synthetase, Domain 1"/>
    <property type="match status" value="1"/>
</dbReference>
<gene>
    <name evidence="12" type="ORF">TCON_0621</name>
</gene>
<dbReference type="CDD" id="cd00671">
    <property type="entry name" value="ArgRS_core"/>
    <property type="match status" value="1"/>
</dbReference>
<dbReference type="EMBL" id="SBIQ01000025">
    <property type="protein sequence ID" value="KAF7684178.1"/>
    <property type="molecule type" value="Genomic_DNA"/>
</dbReference>
<evidence type="ECO:0000256" key="7">
    <source>
        <dbReference type="ARBA" id="ARBA00023146"/>
    </source>
</evidence>
<reference evidence="12 13" key="1">
    <citation type="submission" date="2019-01" db="EMBL/GenBank/DDBJ databases">
        <title>Genomes sequencing and comparative genomics of infectious freshwater microsporidia, Cucumispora dikerogammari and Thelohania contejeani.</title>
        <authorList>
            <person name="Cormier A."/>
            <person name="Giraud I."/>
            <person name="Wattier R."/>
            <person name="Teixeira M."/>
            <person name="Grandjean F."/>
            <person name="Rigaud T."/>
            <person name="Cordaux R."/>
        </authorList>
    </citation>
    <scope>NUCLEOTIDE SEQUENCE [LARGE SCALE GENOMIC DNA]</scope>
    <source>
        <strain evidence="12">T1</strain>
        <tissue evidence="12">Spores</tissue>
    </source>
</reference>
<dbReference type="InterPro" id="IPR001412">
    <property type="entry name" value="aa-tRNA-synth_I_CS"/>
</dbReference>
<dbReference type="InterPro" id="IPR035684">
    <property type="entry name" value="ArgRS_core"/>
</dbReference>
<evidence type="ECO:0000256" key="4">
    <source>
        <dbReference type="ARBA" id="ARBA00022741"/>
    </source>
</evidence>
<keyword evidence="5 10" id="KW-0067">ATP-binding</keyword>
<evidence type="ECO:0000313" key="12">
    <source>
        <dbReference type="EMBL" id="KAF7684178.1"/>
    </source>
</evidence>
<evidence type="ECO:0000313" key="13">
    <source>
        <dbReference type="Proteomes" id="UP001516464"/>
    </source>
</evidence>
<evidence type="ECO:0000256" key="10">
    <source>
        <dbReference type="RuleBase" id="RU363038"/>
    </source>
</evidence>
<keyword evidence="7 10" id="KW-0030">Aminoacyl-tRNA synthetase</keyword>
<dbReference type="Proteomes" id="UP001516464">
    <property type="component" value="Unassembled WGS sequence"/>
</dbReference>
<evidence type="ECO:0000256" key="9">
    <source>
        <dbReference type="ARBA" id="ARBA00049339"/>
    </source>
</evidence>
<dbReference type="SUPFAM" id="SSF47323">
    <property type="entry name" value="Anticodon-binding domain of a subclass of class I aminoacyl-tRNA synthetases"/>
    <property type="match status" value="1"/>
</dbReference>
<feature type="domain" description="DALR anticodon binding" evidence="11">
    <location>
        <begin position="442"/>
        <end position="560"/>
    </location>
</feature>
<dbReference type="EC" id="6.1.1.19" evidence="2"/>
<dbReference type="PANTHER" id="PTHR11956">
    <property type="entry name" value="ARGINYL-TRNA SYNTHETASE"/>
    <property type="match status" value="1"/>
</dbReference>
<dbReference type="InterPro" id="IPR009080">
    <property type="entry name" value="tRNAsynth_Ia_anticodon-bd"/>
</dbReference>
<dbReference type="InterPro" id="IPR001278">
    <property type="entry name" value="Arg-tRNA-ligase"/>
</dbReference>
<sequence>MEKIINELSVIVSKQTNLSEDVIKSSLEVSKNTKRADFTLQVAKFSRDSINDARKYYEALVSERENGDVIENCELLGSLIAIKLNRKMLIKEALKTVFNPGFGITNKGDGKTIVLDYSSPNIAKIFHAGHLRTTMIGNFIKNLLKANGYTTVSINYLGDWGKQFGFIGVGFNKYGNEDELKRDPIKHLFEIYVRMNKEAKEDPKIDEQAKKYFKELEEGKEENLKLWKNFRELSIEKYKELYKKLNVEFDVYSGESFYGHEGKRIVEGCGLAVRDDDGSLYFDLEELGKFLVLKADGSTLYSTRDIACAIERIKKYKPEKIIYVVASQQDLHFKQLFRVMKMLGYDENIFQHVNMGMVNGMSTRRGTVVFLEDIIETAKECMLEAMKSNESKFEKIVDVDATTEALAVSAMIIQDFSAKRIKGYDFNMSRNTASEGETGPYLQYTHCRLASIEAMNPEIKLGDIETINSDLITEENLREILFYLLRYPSVIEDCLNTFEPCKLVTYLMKLAKLVNGVFSACRVMGREYELARARLAVFCAAKVVLGKGMEILGMIPLKRM</sequence>
<dbReference type="Gene3D" id="3.30.1360.70">
    <property type="entry name" value="Arginyl tRNA synthetase N-terminal domain"/>
    <property type="match status" value="1"/>
</dbReference>
<dbReference type="GO" id="GO:0016874">
    <property type="term" value="F:ligase activity"/>
    <property type="evidence" value="ECO:0007669"/>
    <property type="project" value="UniProtKB-KW"/>
</dbReference>